<sequence>MPGSGDGWSAGPNGSTVWGRCGAAGLFLIATEHDEVLLQHRAAWTSAGNTWGIPGGARDMGETAAEAAIRESIEECSIDPELVEVLDVVVTAGPFAADPARPELPGDWTYTTVIARTTSGNRIPTVANEESYELRWVGFDAVEALDLLPAFRSAFPELRRHAGELHGRN</sequence>
<evidence type="ECO:0000313" key="5">
    <source>
        <dbReference type="Proteomes" id="UP000515743"/>
    </source>
</evidence>
<organism evidence="4 5">
    <name type="scientific">Corynebacterium incognita</name>
    <dbReference type="NCBI Taxonomy" id="2754725"/>
    <lineage>
        <taxon>Bacteria</taxon>
        <taxon>Bacillati</taxon>
        <taxon>Actinomycetota</taxon>
        <taxon>Actinomycetes</taxon>
        <taxon>Mycobacteriales</taxon>
        <taxon>Corynebacteriaceae</taxon>
        <taxon>Corynebacterium</taxon>
    </lineage>
</organism>
<reference evidence="4 5" key="1">
    <citation type="submission" date="2020-07" db="EMBL/GenBank/DDBJ databases">
        <title>Complete genome and description of Corynebacterium incognita strain Marseille-Q3630 sp. nov.</title>
        <authorList>
            <person name="Boxberger M."/>
        </authorList>
    </citation>
    <scope>NUCLEOTIDE SEQUENCE [LARGE SCALE GENOMIC DNA]</scope>
    <source>
        <strain evidence="4 5">Marseille-Q3630</strain>
    </source>
</reference>
<accession>A0A7G7CSE3</accession>
<keyword evidence="2 4" id="KW-0378">Hydrolase</keyword>
<dbReference type="SUPFAM" id="SSF55811">
    <property type="entry name" value="Nudix"/>
    <property type="match status" value="1"/>
</dbReference>
<proteinExistence type="predicted"/>
<dbReference type="AlphaFoldDB" id="A0A7G7CSE3"/>
<evidence type="ECO:0000256" key="2">
    <source>
        <dbReference type="ARBA" id="ARBA00022801"/>
    </source>
</evidence>
<dbReference type="Proteomes" id="UP000515743">
    <property type="component" value="Chromosome"/>
</dbReference>
<evidence type="ECO:0000313" key="4">
    <source>
        <dbReference type="EMBL" id="QNE90509.1"/>
    </source>
</evidence>
<dbReference type="PROSITE" id="PS51462">
    <property type="entry name" value="NUDIX"/>
    <property type="match status" value="1"/>
</dbReference>
<dbReference type="Gene3D" id="3.90.79.10">
    <property type="entry name" value="Nucleoside Triphosphate Pyrophosphohydrolase"/>
    <property type="match status" value="1"/>
</dbReference>
<keyword evidence="5" id="KW-1185">Reference proteome</keyword>
<dbReference type="EMBL" id="CP059404">
    <property type="protein sequence ID" value="QNE90509.1"/>
    <property type="molecule type" value="Genomic_DNA"/>
</dbReference>
<dbReference type="InterPro" id="IPR015797">
    <property type="entry name" value="NUDIX_hydrolase-like_dom_sf"/>
</dbReference>
<dbReference type="KEGG" id="cik:H0194_04255"/>
<protein>
    <submittedName>
        <fullName evidence="4">NUDIX hydrolase</fullName>
    </submittedName>
</protein>
<dbReference type="Pfam" id="PF00293">
    <property type="entry name" value="NUDIX"/>
    <property type="match status" value="1"/>
</dbReference>
<comment type="cofactor">
    <cofactor evidence="1">
        <name>Mg(2+)</name>
        <dbReference type="ChEBI" id="CHEBI:18420"/>
    </cofactor>
</comment>
<dbReference type="PANTHER" id="PTHR43046">
    <property type="entry name" value="GDP-MANNOSE MANNOSYL HYDROLASE"/>
    <property type="match status" value="1"/>
</dbReference>
<dbReference type="GO" id="GO:0016787">
    <property type="term" value="F:hydrolase activity"/>
    <property type="evidence" value="ECO:0007669"/>
    <property type="project" value="UniProtKB-KW"/>
</dbReference>
<name>A0A7G7CSE3_9CORY</name>
<evidence type="ECO:0000256" key="1">
    <source>
        <dbReference type="ARBA" id="ARBA00001946"/>
    </source>
</evidence>
<dbReference type="RefSeq" id="WP_185176882.1">
    <property type="nucleotide sequence ID" value="NZ_CP059404.1"/>
</dbReference>
<feature type="domain" description="Nudix hydrolase" evidence="3">
    <location>
        <begin position="19"/>
        <end position="161"/>
    </location>
</feature>
<evidence type="ECO:0000259" key="3">
    <source>
        <dbReference type="PROSITE" id="PS51462"/>
    </source>
</evidence>
<dbReference type="PANTHER" id="PTHR43046:SF2">
    <property type="entry name" value="8-OXO-DGTP DIPHOSPHATASE-RELATED"/>
    <property type="match status" value="1"/>
</dbReference>
<dbReference type="InterPro" id="IPR000086">
    <property type="entry name" value="NUDIX_hydrolase_dom"/>
</dbReference>
<gene>
    <name evidence="4" type="ORF">H0194_04255</name>
</gene>